<gene>
    <name evidence="1" type="ORF">PR048_024855</name>
</gene>
<protein>
    <submittedName>
        <fullName evidence="1">Uncharacterized protein</fullName>
    </submittedName>
</protein>
<sequence>MVRFLRLIWGRDDAAVRACSLPTKANQARFLVGYTHGLSHTVIVPDNDAVISRSPNPFIPALVNTHIASPLSTLTTSLLRATKISALHFSTSLRKRVNMYSVHAWRCELRLRASRDAPGAGVVSVERFARECGAGRHAPRVRSSLHERKASSGILPAALPNATSTLLRDIRIGSTRGCGMKARKWRRGRMRVVQGERRYLSRTFFGYYVHVCHEFLLVALRSLLKAVHGQMSTFESTKMATWSSARRTRRTPLFGGCKGSLSISHSLHMACDMGFLLTRYVSFQRKYSLYSSGFASSLFRYSARSLGLAKSLVSMSDSLIVRAAVHDGHHAVLHHSEQLLRHVVPAQRVLERQVELVFPVEHPVALLRHPTSAIEGPALPVHVHFDVLPKFFHVRLSLAGSFASGHEPRD</sequence>
<dbReference type="EMBL" id="JARBHB010000010">
    <property type="protein sequence ID" value="KAJ8874015.1"/>
    <property type="molecule type" value="Genomic_DNA"/>
</dbReference>
<evidence type="ECO:0000313" key="2">
    <source>
        <dbReference type="Proteomes" id="UP001159363"/>
    </source>
</evidence>
<proteinExistence type="predicted"/>
<reference evidence="1 2" key="1">
    <citation type="submission" date="2023-02" db="EMBL/GenBank/DDBJ databases">
        <title>LHISI_Scaffold_Assembly.</title>
        <authorList>
            <person name="Stuart O.P."/>
            <person name="Cleave R."/>
            <person name="Magrath M.J.L."/>
            <person name="Mikheyev A.S."/>
        </authorList>
    </citation>
    <scope>NUCLEOTIDE SEQUENCE [LARGE SCALE GENOMIC DNA]</scope>
    <source>
        <strain evidence="1">Daus_M_001</strain>
        <tissue evidence="1">Leg muscle</tissue>
    </source>
</reference>
<name>A0ABQ9GPQ5_9NEOP</name>
<organism evidence="1 2">
    <name type="scientific">Dryococelus australis</name>
    <dbReference type="NCBI Taxonomy" id="614101"/>
    <lineage>
        <taxon>Eukaryota</taxon>
        <taxon>Metazoa</taxon>
        <taxon>Ecdysozoa</taxon>
        <taxon>Arthropoda</taxon>
        <taxon>Hexapoda</taxon>
        <taxon>Insecta</taxon>
        <taxon>Pterygota</taxon>
        <taxon>Neoptera</taxon>
        <taxon>Polyneoptera</taxon>
        <taxon>Phasmatodea</taxon>
        <taxon>Verophasmatodea</taxon>
        <taxon>Anareolatae</taxon>
        <taxon>Phasmatidae</taxon>
        <taxon>Eurycanthinae</taxon>
        <taxon>Dryococelus</taxon>
    </lineage>
</organism>
<evidence type="ECO:0000313" key="1">
    <source>
        <dbReference type="EMBL" id="KAJ8874015.1"/>
    </source>
</evidence>
<comment type="caution">
    <text evidence="1">The sequence shown here is derived from an EMBL/GenBank/DDBJ whole genome shotgun (WGS) entry which is preliminary data.</text>
</comment>
<keyword evidence="2" id="KW-1185">Reference proteome</keyword>
<dbReference type="Proteomes" id="UP001159363">
    <property type="component" value="Chromosome 9"/>
</dbReference>
<accession>A0ABQ9GPQ5</accession>